<evidence type="ECO:0000313" key="6">
    <source>
        <dbReference type="EMBL" id="MBK1726867.1"/>
    </source>
</evidence>
<keyword evidence="7" id="KW-1185">Reference proteome</keyword>
<dbReference type="EMBL" id="NRSH01000074">
    <property type="protein sequence ID" value="MBK1726867.1"/>
    <property type="molecule type" value="Genomic_DNA"/>
</dbReference>
<feature type="domain" description="Poly-beta-hydroxybutyrate polymerase N-terminal" evidence="4">
    <location>
        <begin position="94"/>
        <end position="263"/>
    </location>
</feature>
<dbReference type="Pfam" id="PF12551">
    <property type="entry name" value="PHBC_N"/>
    <property type="match status" value="1"/>
</dbReference>
<dbReference type="InterPro" id="IPR022211">
    <property type="entry name" value="PHBC_N"/>
</dbReference>
<dbReference type="SUPFAM" id="SSF53474">
    <property type="entry name" value="alpha/beta-Hydrolases"/>
    <property type="match status" value="1"/>
</dbReference>
<dbReference type="InterPro" id="IPR010941">
    <property type="entry name" value="PhaC_N"/>
</dbReference>
<name>A0ABS1E6T9_9GAMM</name>
<gene>
    <name evidence="6" type="ORF">CKO13_07505</name>
</gene>
<evidence type="ECO:0000259" key="4">
    <source>
        <dbReference type="Pfam" id="PF07167"/>
    </source>
</evidence>
<protein>
    <submittedName>
        <fullName evidence="6">Poly-beta-hydroxybutyrate polymerase</fullName>
    </submittedName>
</protein>
<evidence type="ECO:0000256" key="3">
    <source>
        <dbReference type="SAM" id="MobiDB-lite"/>
    </source>
</evidence>
<accession>A0ABS1E6T9</accession>
<dbReference type="InterPro" id="IPR051321">
    <property type="entry name" value="PHA/PHB_synthase"/>
</dbReference>
<dbReference type="Proteomes" id="UP000738126">
    <property type="component" value="Unassembled WGS sequence"/>
</dbReference>
<dbReference type="PANTHER" id="PTHR36837">
    <property type="entry name" value="POLY(3-HYDROXYALKANOATE) POLYMERASE SUBUNIT PHAC"/>
    <property type="match status" value="1"/>
</dbReference>
<evidence type="ECO:0000256" key="1">
    <source>
        <dbReference type="ARBA" id="ARBA00022679"/>
    </source>
</evidence>
<comment type="caution">
    <text evidence="6">The sequence shown here is derived from an EMBL/GenBank/DDBJ whole genome shotgun (WGS) entry which is preliminary data.</text>
</comment>
<sequence>MVHPMMSDTEEGERQALTVDRLYHAGIGRFSLGLSPAALSLAAFDWGIHLAAQPGKQFALMEEAGRDAMRFGAYAAGRLTGTCPEPCAGPSSGEDDRFEGKQWQNFPYDLIHQGFLLTQQWWQSATTGVRGVTQHHEDVVRFLSRQVLDFYSPSNYLPTNPEVLEETVRQGGANLMRGFANALEDTERNLSERPPVGAEEWQVGEDLACTPGKVVYRNRVMELIQYEPATKTVYPEPVLIVPAWIMKYYILDLRPGRSLIEYLVNKGHTVFTISWKNPGRDDSNLGMDDYRRDGVMAALEAINHIVPERKVHSVGYCLGGTLLMLAAATMARDGDDRLASMTLLAAQADFTEPGELELFIDEGQVTFLEDMMWEQGYLDGSKMAGAFQLLRSNDLIYSRIIHDYLMGKRGSVIDLMAWNADTTRLPYRMHSEYLRRLFLNNDFVEGRYDVGGQPIHIGDIQLPTFAVGTEKDHIAPWRSVYKINRFLPQADVTFALTTGGHNAGIVTPPGHPRRTYRLHTRRVGELYLPPELYLEQVGSKTGSWWPDWEAWLRERSGSRVAPPPVGLTEGSYQPLAEAPGTYVKQR</sequence>
<organism evidence="6 7">
    <name type="scientific">Halorhodospira neutriphila</name>
    <dbReference type="NCBI Taxonomy" id="168379"/>
    <lineage>
        <taxon>Bacteria</taxon>
        <taxon>Pseudomonadati</taxon>
        <taxon>Pseudomonadota</taxon>
        <taxon>Gammaproteobacteria</taxon>
        <taxon>Chromatiales</taxon>
        <taxon>Ectothiorhodospiraceae</taxon>
        <taxon>Halorhodospira</taxon>
    </lineage>
</organism>
<dbReference type="InterPro" id="IPR029058">
    <property type="entry name" value="AB_hydrolase_fold"/>
</dbReference>
<dbReference type="Gene3D" id="3.40.50.1820">
    <property type="entry name" value="alpha/beta hydrolase"/>
    <property type="match status" value="1"/>
</dbReference>
<feature type="region of interest" description="Disordered" evidence="3">
    <location>
        <begin position="562"/>
        <end position="586"/>
    </location>
</feature>
<feature type="domain" description="Poly-beta-hydroxybutyrate polymerase N-terminal" evidence="5">
    <location>
        <begin position="16"/>
        <end position="56"/>
    </location>
</feature>
<evidence type="ECO:0000259" key="5">
    <source>
        <dbReference type="Pfam" id="PF12551"/>
    </source>
</evidence>
<evidence type="ECO:0000256" key="2">
    <source>
        <dbReference type="ARBA" id="ARBA00023315"/>
    </source>
</evidence>
<reference evidence="6 7" key="1">
    <citation type="journal article" date="2020" name="Microorganisms">
        <title>Osmotic Adaptation and Compatible Solute Biosynthesis of Phototrophic Bacteria as Revealed from Genome Analyses.</title>
        <authorList>
            <person name="Imhoff J.F."/>
            <person name="Rahn T."/>
            <person name="Kunzel S."/>
            <person name="Keller A."/>
            <person name="Neulinger S.C."/>
        </authorList>
    </citation>
    <scope>NUCLEOTIDE SEQUENCE [LARGE SCALE GENOMIC DNA]</scope>
    <source>
        <strain evidence="6 7">DSM 15116</strain>
    </source>
</reference>
<keyword evidence="1" id="KW-0808">Transferase</keyword>
<proteinExistence type="predicted"/>
<keyword evidence="2" id="KW-0012">Acyltransferase</keyword>
<dbReference type="PANTHER" id="PTHR36837:SF5">
    <property type="entry name" value="POLY-3-HYDROXYBUTYRATE SYNTHASE"/>
    <property type="match status" value="1"/>
</dbReference>
<dbReference type="RefSeq" id="WP_200259026.1">
    <property type="nucleotide sequence ID" value="NZ_NRSH01000074.1"/>
</dbReference>
<dbReference type="Pfam" id="PF07167">
    <property type="entry name" value="PhaC_N"/>
    <property type="match status" value="1"/>
</dbReference>
<evidence type="ECO:0000313" key="7">
    <source>
        <dbReference type="Proteomes" id="UP000738126"/>
    </source>
</evidence>